<keyword evidence="2" id="KW-1185">Reference proteome</keyword>
<sequence length="103" mass="11680">MPPSSSGCPACLPSSTAVPRARRQQVASRLLPSDCSLVSAEGPRTFLPLQRDLHQVGMECQWSGETVLFSISEDVRPLRSHRKETSTRRKEKNTRWMAWTHYI</sequence>
<dbReference type="Proteomes" id="UP000041254">
    <property type="component" value="Unassembled WGS sequence"/>
</dbReference>
<dbReference type="InParanoid" id="A0A0G4H0C1"/>
<reference evidence="1 2" key="1">
    <citation type="submission" date="2014-11" db="EMBL/GenBank/DDBJ databases">
        <authorList>
            <person name="Zhu J."/>
            <person name="Qi W."/>
            <person name="Song R."/>
        </authorList>
    </citation>
    <scope>NUCLEOTIDE SEQUENCE [LARGE SCALE GENOMIC DNA]</scope>
</reference>
<evidence type="ECO:0000313" key="2">
    <source>
        <dbReference type="Proteomes" id="UP000041254"/>
    </source>
</evidence>
<dbReference type="VEuPathDB" id="CryptoDB:Vbra_6411"/>
<proteinExistence type="predicted"/>
<organism evidence="1 2">
    <name type="scientific">Vitrella brassicaformis (strain CCMP3155)</name>
    <dbReference type="NCBI Taxonomy" id="1169540"/>
    <lineage>
        <taxon>Eukaryota</taxon>
        <taxon>Sar</taxon>
        <taxon>Alveolata</taxon>
        <taxon>Colpodellida</taxon>
        <taxon>Vitrellaceae</taxon>
        <taxon>Vitrella</taxon>
    </lineage>
</organism>
<dbReference type="AlphaFoldDB" id="A0A0G4H0C1"/>
<name>A0A0G4H0C1_VITBC</name>
<gene>
    <name evidence="1" type="ORF">Vbra_6411</name>
</gene>
<dbReference type="EMBL" id="CDMY01000918">
    <property type="protein sequence ID" value="CEM36994.1"/>
    <property type="molecule type" value="Genomic_DNA"/>
</dbReference>
<protein>
    <submittedName>
        <fullName evidence="1">Uncharacterized protein</fullName>
    </submittedName>
</protein>
<accession>A0A0G4H0C1</accession>
<evidence type="ECO:0000313" key="1">
    <source>
        <dbReference type="EMBL" id="CEM36994.1"/>
    </source>
</evidence>